<dbReference type="OrthoDB" id="2130750at2759"/>
<name>A0A1D1VP90_RAMVA</name>
<dbReference type="PROSITE" id="PS50245">
    <property type="entry name" value="CAP_GLY_2"/>
    <property type="match status" value="1"/>
</dbReference>
<feature type="domain" description="CAP-Gly" evidence="1">
    <location>
        <begin position="172"/>
        <end position="212"/>
    </location>
</feature>
<dbReference type="InterPro" id="IPR000938">
    <property type="entry name" value="CAP-Gly_domain"/>
</dbReference>
<evidence type="ECO:0000313" key="3">
    <source>
        <dbReference type="Proteomes" id="UP000186922"/>
    </source>
</evidence>
<dbReference type="EMBL" id="BDGG01000006">
    <property type="protein sequence ID" value="GAV00744.1"/>
    <property type="molecule type" value="Genomic_DNA"/>
</dbReference>
<evidence type="ECO:0000259" key="1">
    <source>
        <dbReference type="PROSITE" id="PS50245"/>
    </source>
</evidence>
<evidence type="ECO:0000313" key="2">
    <source>
        <dbReference type="EMBL" id="GAV00744.1"/>
    </source>
</evidence>
<dbReference type="InterPro" id="IPR036859">
    <property type="entry name" value="CAP-Gly_dom_sf"/>
</dbReference>
<sequence length="291" mass="33313">MNRKYWNGTLAGEYLCIRPFFTCYASGSQTKLQELEVGELYQNLNLDLKSRNFVQNRVGHLLESRWFAALQSIVTDSEAGPVTLEGGQIVTHEDRFERCLYGPLRTGELREYSFITTKKERFERFLSLWADYVRSLNIGDLVHVWYDDTNVSGRFRCKSLFFDVPFPQGITKPDMWIGIELSGKFIGKGNSDGTFNGVRYFTCAENGALFVSYEAIAWNCVKCTCGNSAKHHQCSIVIEAVKTIDNMVRTLQQDKFFLMPNRKLTVEKLEDDLDQELPYEHTALVICVSVA</sequence>
<dbReference type="SUPFAM" id="SSF74924">
    <property type="entry name" value="Cap-Gly domain"/>
    <property type="match status" value="1"/>
</dbReference>
<dbReference type="Gene3D" id="2.30.30.190">
    <property type="entry name" value="CAP Gly-rich-like domain"/>
    <property type="match status" value="1"/>
</dbReference>
<comment type="caution">
    <text evidence="2">The sequence shown here is derived from an EMBL/GenBank/DDBJ whole genome shotgun (WGS) entry which is preliminary data.</text>
</comment>
<keyword evidence="3" id="KW-1185">Reference proteome</keyword>
<protein>
    <recommendedName>
        <fullName evidence="1">CAP-Gly domain-containing protein</fullName>
    </recommendedName>
</protein>
<reference evidence="2 3" key="1">
    <citation type="journal article" date="2016" name="Nat. Commun.">
        <title>Extremotolerant tardigrade genome and improved radiotolerance of human cultured cells by tardigrade-unique protein.</title>
        <authorList>
            <person name="Hashimoto T."/>
            <person name="Horikawa D.D."/>
            <person name="Saito Y."/>
            <person name="Kuwahara H."/>
            <person name="Kozuka-Hata H."/>
            <person name="Shin-I T."/>
            <person name="Minakuchi Y."/>
            <person name="Ohishi K."/>
            <person name="Motoyama A."/>
            <person name="Aizu T."/>
            <person name="Enomoto A."/>
            <person name="Kondo K."/>
            <person name="Tanaka S."/>
            <person name="Hara Y."/>
            <person name="Koshikawa S."/>
            <person name="Sagara H."/>
            <person name="Miura T."/>
            <person name="Yokobori S."/>
            <person name="Miyagawa K."/>
            <person name="Suzuki Y."/>
            <person name="Kubo T."/>
            <person name="Oyama M."/>
            <person name="Kohara Y."/>
            <person name="Fujiyama A."/>
            <person name="Arakawa K."/>
            <person name="Katayama T."/>
            <person name="Toyoda A."/>
            <person name="Kunieda T."/>
        </authorList>
    </citation>
    <scope>NUCLEOTIDE SEQUENCE [LARGE SCALE GENOMIC DNA]</scope>
    <source>
        <strain evidence="2 3">YOKOZUNA-1</strain>
    </source>
</reference>
<dbReference type="AlphaFoldDB" id="A0A1D1VP90"/>
<organism evidence="2 3">
    <name type="scientific">Ramazzottius varieornatus</name>
    <name type="common">Water bear</name>
    <name type="synonym">Tardigrade</name>
    <dbReference type="NCBI Taxonomy" id="947166"/>
    <lineage>
        <taxon>Eukaryota</taxon>
        <taxon>Metazoa</taxon>
        <taxon>Ecdysozoa</taxon>
        <taxon>Tardigrada</taxon>
        <taxon>Eutardigrada</taxon>
        <taxon>Parachela</taxon>
        <taxon>Hypsibioidea</taxon>
        <taxon>Ramazzottiidae</taxon>
        <taxon>Ramazzottius</taxon>
    </lineage>
</organism>
<proteinExistence type="predicted"/>
<dbReference type="Proteomes" id="UP000186922">
    <property type="component" value="Unassembled WGS sequence"/>
</dbReference>
<gene>
    <name evidence="2" type="primary">RvY_11546-1</name>
    <name evidence="2" type="synonym">RvY_11546.1</name>
    <name evidence="2" type="ORF">RvY_11546</name>
</gene>
<dbReference type="SMART" id="SM01052">
    <property type="entry name" value="CAP_GLY"/>
    <property type="match status" value="1"/>
</dbReference>
<dbReference type="Pfam" id="PF01302">
    <property type="entry name" value="CAP_GLY"/>
    <property type="match status" value="1"/>
</dbReference>
<accession>A0A1D1VP90</accession>